<comment type="caution">
    <text evidence="1">The sequence shown here is derived from an EMBL/GenBank/DDBJ whole genome shotgun (WGS) entry which is preliminary data.</text>
</comment>
<dbReference type="RefSeq" id="WP_137811698.1">
    <property type="nucleotide sequence ID" value="NZ_BJFL01000001.1"/>
</dbReference>
<dbReference type="OrthoDB" id="3689887at2"/>
<evidence type="ECO:0000313" key="2">
    <source>
        <dbReference type="Proteomes" id="UP000298860"/>
    </source>
</evidence>
<dbReference type="EMBL" id="BJFL01000001">
    <property type="protein sequence ID" value="GDY28476.1"/>
    <property type="molecule type" value="Genomic_DNA"/>
</dbReference>
<reference evidence="2" key="1">
    <citation type="submission" date="2019-04" db="EMBL/GenBank/DDBJ databases">
        <title>Draft genome sequence of Pseudonocardiaceae bacterium SL3-2-4.</title>
        <authorList>
            <person name="Ningsih F."/>
            <person name="Yokota A."/>
            <person name="Sakai Y."/>
            <person name="Nanatani K."/>
            <person name="Yabe S."/>
            <person name="Oetari A."/>
            <person name="Sjamsuridzal W."/>
        </authorList>
    </citation>
    <scope>NUCLEOTIDE SEQUENCE [LARGE SCALE GENOMIC DNA]</scope>
    <source>
        <strain evidence="2">SL3-2-4</strain>
    </source>
</reference>
<name>A0A4D4J1S3_9PSEU</name>
<keyword evidence="2" id="KW-1185">Reference proteome</keyword>
<proteinExistence type="predicted"/>
<sequence>MVIVGSYGWGTHCDRRHVWAEREAVVWSYQGSAADPARAPLELLRPGTHHPARGAPSGLWLPPGLAARNPPLYVR</sequence>
<gene>
    <name evidence="1" type="ORF">GTS_01090</name>
</gene>
<dbReference type="AlphaFoldDB" id="A0A4D4J1S3"/>
<organism evidence="1 2">
    <name type="scientific">Gandjariella thermophila</name>
    <dbReference type="NCBI Taxonomy" id="1931992"/>
    <lineage>
        <taxon>Bacteria</taxon>
        <taxon>Bacillati</taxon>
        <taxon>Actinomycetota</taxon>
        <taxon>Actinomycetes</taxon>
        <taxon>Pseudonocardiales</taxon>
        <taxon>Pseudonocardiaceae</taxon>
        <taxon>Gandjariella</taxon>
    </lineage>
</organism>
<evidence type="ECO:0000313" key="1">
    <source>
        <dbReference type="EMBL" id="GDY28476.1"/>
    </source>
</evidence>
<dbReference type="Proteomes" id="UP000298860">
    <property type="component" value="Unassembled WGS sequence"/>
</dbReference>
<accession>A0A4D4J1S3</accession>
<protein>
    <submittedName>
        <fullName evidence="1">Uncharacterized protein</fullName>
    </submittedName>
</protein>